<accession>A0A078M1K5</accession>
<sequence>MKKILHFVLIIVVLMAAIVGTITNFNAGTLTSVKFISLSLLLIVATLLTYSYRHRYPSDKKVYSLVGIIIAMTVPIVIYALVTALR</sequence>
<evidence type="ECO:0000313" key="2">
    <source>
        <dbReference type="EMBL" id="CEA00090.1"/>
    </source>
</evidence>
<protein>
    <submittedName>
        <fullName evidence="2">Uncharacterized protein</fullName>
    </submittedName>
</protein>
<name>A0A078M1K5_9BACL</name>
<dbReference type="EMBL" id="LN483073">
    <property type="protein sequence ID" value="CEA00090.1"/>
    <property type="molecule type" value="Genomic_DNA"/>
</dbReference>
<dbReference type="PATRIC" id="fig|1461583.4.peg.422"/>
<keyword evidence="1" id="KW-0812">Transmembrane</keyword>
<evidence type="ECO:0000256" key="1">
    <source>
        <dbReference type="SAM" id="Phobius"/>
    </source>
</evidence>
<dbReference type="HOGENOM" id="CLU_2494157_0_0_9"/>
<organism evidence="2">
    <name type="scientific">Metalysinibacillus saudimassiliensis</name>
    <dbReference type="NCBI Taxonomy" id="1461583"/>
    <lineage>
        <taxon>Bacteria</taxon>
        <taxon>Bacillati</taxon>
        <taxon>Bacillota</taxon>
        <taxon>Bacilli</taxon>
        <taxon>Bacillales</taxon>
        <taxon>Caryophanaceae</taxon>
        <taxon>Metalysinibacillus</taxon>
    </lineage>
</organism>
<feature type="transmembrane region" description="Helical" evidence="1">
    <location>
        <begin position="7"/>
        <end position="27"/>
    </location>
</feature>
<reference evidence="2" key="1">
    <citation type="submission" date="2014-07" db="EMBL/GenBank/DDBJ databases">
        <authorList>
            <person name="Urmite Genomes Urmite Genomes"/>
        </authorList>
    </citation>
    <scope>NUCLEOTIDE SEQUENCE</scope>
    <source>
        <strain evidence="2">13S34_air</strain>
    </source>
</reference>
<feature type="transmembrane region" description="Helical" evidence="1">
    <location>
        <begin position="62"/>
        <end position="82"/>
    </location>
</feature>
<keyword evidence="1" id="KW-0472">Membrane</keyword>
<keyword evidence="1" id="KW-1133">Transmembrane helix</keyword>
<proteinExistence type="predicted"/>
<gene>
    <name evidence="2" type="ORF">BN1050_00449</name>
</gene>
<dbReference type="AlphaFoldDB" id="A0A078M1K5"/>
<feature type="transmembrane region" description="Helical" evidence="1">
    <location>
        <begin position="33"/>
        <end position="50"/>
    </location>
</feature>